<proteinExistence type="predicted"/>
<dbReference type="STRING" id="1806994.A0A507C0R9"/>
<feature type="region of interest" description="Disordered" evidence="2">
    <location>
        <begin position="443"/>
        <end position="470"/>
    </location>
</feature>
<keyword evidence="4" id="KW-1185">Reference proteome</keyword>
<sequence length="818" mass="94031">MAPVTKSHIDLSKFSLKQVSSERPRNQQPKSQVLASEFAIREIFAKYPVAPSRERIRECFKVLDDIIPNLGIGAQDVLKTLRDEFKKAIYARELVTSADLGQGVEAIPFFDAFRRVDEIRSTDLDSAQETMSELRQKLSYREKDMQNVYRKNASLKQELLAKERETAAMTTRIEDLTAQLKKTEFRMGEDQDTLQRSVYELTNKVETLQTALTQANMMIEKMTVLKSANMSDDSSREDLSQPRDEFTIGPSSLAEYDLKETERIETQMSLVLDGQLDDFDAALNQYKKKAELLINTAIDAEESAARESALRLELRDLNHSFADRMNRFLEEQDLLLKHVKGLKLKQSMYAKEADNTAVERTADNALRKYATTMMVSNDHGHTFNVPDALPFCSKCGTKTLLCPHRILRKELMEVPENTTHVRFAHPALRLRANLQHNWLDEILGKKPEPPEEDAESSSDESTEDDDDSDEMSMAVTRIWRDYNDKGGTKPARARQISVEKLVALIQEIHSARWTEEQRMEAASDEWEILGSMSEYFYEFVKKRYMILFVAMKAIYDVLHSLQMHELAHPTITLFVRDLGGEDDVTWKYIELVRKLAASRPSLDSFRYQQFLRILYPARKQTTYDHMALEMIAFSQNKLTVETIESYIMKQILEDREPNFAFFGRRLRAFDPKGQGTLILNEFQEATRQLLPTLPKGFTLLRFRLAQDGESEDVSIIRLARTMSYAYIYLASQQEWIAPEVGSVGADFEESVSSLEEDVSPSNHDISVKTVAEPDAEEGGEDADDEPRQTSTKQRKSHEDVNDEPLRYELPKFKFVPRK</sequence>
<reference evidence="3 4" key="1">
    <citation type="journal article" date="2019" name="Sci. Rep.">
        <title>Comparative genomics of chytrid fungi reveal insights into the obligate biotrophic and pathogenic lifestyle of Synchytrium endobioticum.</title>
        <authorList>
            <person name="van de Vossenberg B.T.L.H."/>
            <person name="Warris S."/>
            <person name="Nguyen H.D.T."/>
            <person name="van Gent-Pelzer M.P.E."/>
            <person name="Joly D.L."/>
            <person name="van de Geest H.C."/>
            <person name="Bonants P.J.M."/>
            <person name="Smith D.S."/>
            <person name="Levesque C.A."/>
            <person name="van der Lee T.A.J."/>
        </authorList>
    </citation>
    <scope>NUCLEOTIDE SEQUENCE [LARGE SCALE GENOMIC DNA]</scope>
    <source>
        <strain evidence="3 4">JEL517</strain>
    </source>
</reference>
<accession>A0A507C0R9</accession>
<keyword evidence="1" id="KW-0175">Coiled coil</keyword>
<evidence type="ECO:0000313" key="4">
    <source>
        <dbReference type="Proteomes" id="UP000319731"/>
    </source>
</evidence>
<evidence type="ECO:0000313" key="3">
    <source>
        <dbReference type="EMBL" id="TPX31133.1"/>
    </source>
</evidence>
<organism evidence="3 4">
    <name type="scientific">Synchytrium microbalum</name>
    <dbReference type="NCBI Taxonomy" id="1806994"/>
    <lineage>
        <taxon>Eukaryota</taxon>
        <taxon>Fungi</taxon>
        <taxon>Fungi incertae sedis</taxon>
        <taxon>Chytridiomycota</taxon>
        <taxon>Chytridiomycota incertae sedis</taxon>
        <taxon>Chytridiomycetes</taxon>
        <taxon>Synchytriales</taxon>
        <taxon>Synchytriaceae</taxon>
        <taxon>Synchytrium</taxon>
    </lineage>
</organism>
<dbReference type="EMBL" id="QEAO01000050">
    <property type="protein sequence ID" value="TPX31133.1"/>
    <property type="molecule type" value="Genomic_DNA"/>
</dbReference>
<feature type="compositionally biased region" description="Acidic residues" evidence="2">
    <location>
        <begin position="773"/>
        <end position="784"/>
    </location>
</feature>
<feature type="coiled-coil region" evidence="1">
    <location>
        <begin position="276"/>
        <end position="303"/>
    </location>
</feature>
<dbReference type="GeneID" id="42006695"/>
<feature type="compositionally biased region" description="Acidic residues" evidence="2">
    <location>
        <begin position="450"/>
        <end position="470"/>
    </location>
</feature>
<evidence type="ECO:0000256" key="1">
    <source>
        <dbReference type="SAM" id="Coils"/>
    </source>
</evidence>
<comment type="caution">
    <text evidence="3">The sequence shown here is derived from an EMBL/GenBank/DDBJ whole genome shotgun (WGS) entry which is preliminary data.</text>
</comment>
<feature type="region of interest" description="Disordered" evidence="2">
    <location>
        <begin position="751"/>
        <end position="807"/>
    </location>
</feature>
<dbReference type="Proteomes" id="UP000319731">
    <property type="component" value="Unassembled WGS sequence"/>
</dbReference>
<dbReference type="OrthoDB" id="2142729at2759"/>
<protein>
    <submittedName>
        <fullName evidence="3">Uncharacterized protein</fullName>
    </submittedName>
</protein>
<evidence type="ECO:0000256" key="2">
    <source>
        <dbReference type="SAM" id="MobiDB-lite"/>
    </source>
</evidence>
<dbReference type="AlphaFoldDB" id="A0A507C0R9"/>
<dbReference type="RefSeq" id="XP_031022639.1">
    <property type="nucleotide sequence ID" value="XM_031171398.1"/>
</dbReference>
<feature type="compositionally biased region" description="Basic and acidic residues" evidence="2">
    <location>
        <begin position="796"/>
        <end position="807"/>
    </location>
</feature>
<name>A0A507C0R9_9FUNG</name>
<gene>
    <name evidence="3" type="ORF">SmJEL517_g05472</name>
</gene>